<accession>A0AAJ0BPH1</accession>
<dbReference type="Proteomes" id="UP001239445">
    <property type="component" value="Unassembled WGS sequence"/>
</dbReference>
<evidence type="ECO:0000313" key="3">
    <source>
        <dbReference type="Proteomes" id="UP001239445"/>
    </source>
</evidence>
<sequence>MFTIMSPTPIFSLAFDAPASAPSPFFRPPVPSPLSSSSIRASSASPPSALATRDQNTLPRIPETQSSPISAKQQFKYATRNPRSNPIIKKREEAQESRRRLFLQNVRQRADDRKWEQRGGENEILKLEWTRLNRELQQAKESAADCFIREEEIDDEPVPELDDADSMMLDEIIREEEAEIDALLSALPIETEQSDEKAPGSSQFSDDEYDDLFMEYLSSEVEGSQMVLSQDVDMF</sequence>
<feature type="compositionally biased region" description="Polar residues" evidence="1">
    <location>
        <begin position="53"/>
        <end position="73"/>
    </location>
</feature>
<feature type="compositionally biased region" description="Low complexity" evidence="1">
    <location>
        <begin position="33"/>
        <end position="51"/>
    </location>
</feature>
<name>A0AAJ0BPH1_9PEZI</name>
<comment type="caution">
    <text evidence="2">The sequence shown here is derived from an EMBL/GenBank/DDBJ whole genome shotgun (WGS) entry which is preliminary data.</text>
</comment>
<evidence type="ECO:0000256" key="1">
    <source>
        <dbReference type="SAM" id="MobiDB-lite"/>
    </source>
</evidence>
<protein>
    <submittedName>
        <fullName evidence="2">Uncharacterized protein</fullName>
    </submittedName>
</protein>
<organism evidence="2 3">
    <name type="scientific">Echria macrotheca</name>
    <dbReference type="NCBI Taxonomy" id="438768"/>
    <lineage>
        <taxon>Eukaryota</taxon>
        <taxon>Fungi</taxon>
        <taxon>Dikarya</taxon>
        <taxon>Ascomycota</taxon>
        <taxon>Pezizomycotina</taxon>
        <taxon>Sordariomycetes</taxon>
        <taxon>Sordariomycetidae</taxon>
        <taxon>Sordariales</taxon>
        <taxon>Schizotheciaceae</taxon>
        <taxon>Echria</taxon>
    </lineage>
</organism>
<keyword evidence="3" id="KW-1185">Reference proteome</keyword>
<reference evidence="2" key="1">
    <citation type="submission" date="2023-06" db="EMBL/GenBank/DDBJ databases">
        <title>Genome-scale phylogeny and comparative genomics of the fungal order Sordariales.</title>
        <authorList>
            <consortium name="Lawrence Berkeley National Laboratory"/>
            <person name="Hensen N."/>
            <person name="Bonometti L."/>
            <person name="Westerberg I."/>
            <person name="Brannstrom I.O."/>
            <person name="Guillou S."/>
            <person name="Cros-Aarteil S."/>
            <person name="Calhoun S."/>
            <person name="Haridas S."/>
            <person name="Kuo A."/>
            <person name="Mondo S."/>
            <person name="Pangilinan J."/>
            <person name="Riley R."/>
            <person name="Labutti K."/>
            <person name="Andreopoulos B."/>
            <person name="Lipzen A."/>
            <person name="Chen C."/>
            <person name="Yanf M."/>
            <person name="Daum C."/>
            <person name="Ng V."/>
            <person name="Clum A."/>
            <person name="Steindorff A."/>
            <person name="Ohm R."/>
            <person name="Martin F."/>
            <person name="Silar P."/>
            <person name="Natvig D."/>
            <person name="Lalanne C."/>
            <person name="Gautier V."/>
            <person name="Ament-Velasquez S.L."/>
            <person name="Kruys A."/>
            <person name="Hutchinson M.I."/>
            <person name="Powell A.J."/>
            <person name="Barry K."/>
            <person name="Miller A.N."/>
            <person name="Grigoriev I.V."/>
            <person name="Debuchy R."/>
            <person name="Gladieux P."/>
            <person name="Thoren M.H."/>
            <person name="Johannesson H."/>
        </authorList>
    </citation>
    <scope>NUCLEOTIDE SEQUENCE</scope>
    <source>
        <strain evidence="2">PSN4</strain>
    </source>
</reference>
<dbReference type="EMBL" id="MU839827">
    <property type="protein sequence ID" value="KAK1760612.1"/>
    <property type="molecule type" value="Genomic_DNA"/>
</dbReference>
<feature type="region of interest" description="Disordered" evidence="1">
    <location>
        <begin position="22"/>
        <end position="78"/>
    </location>
</feature>
<proteinExistence type="predicted"/>
<evidence type="ECO:0000313" key="2">
    <source>
        <dbReference type="EMBL" id="KAK1760612.1"/>
    </source>
</evidence>
<gene>
    <name evidence="2" type="ORF">QBC47DRAFT_367668</name>
</gene>
<dbReference type="AlphaFoldDB" id="A0AAJ0BPH1"/>
<feature type="region of interest" description="Disordered" evidence="1">
    <location>
        <begin position="187"/>
        <end position="206"/>
    </location>
</feature>